<evidence type="ECO:0000256" key="4">
    <source>
        <dbReference type="SAM" id="Coils"/>
    </source>
</evidence>
<sequence length="503" mass="56921">MRQKLYLQAENIVVSFGEQKVLDFDRLMVYQGERIGLVGANGAGKTTLLRVLSGELEPDAGTVKCMCDTHYFRQFSEGVDPFELNGKEMKTMQIQDKVWQETVSGGEDTRMRLAWMFSSGKMLVFLDEPTANLDMKGIALLKKKLPKLDTMIIVSHDRALLNVLCTRIVEVRDGRLTSYDGNYDDYTQLKEQAVLRQWTEYENYTSEKRRLEKVYQQKKKKAAAIEKLPKGMSPREAGLRNFLSHHPKDTKAGKMEASAKNVLERLEHMEVKEKPRELPKMRPDFRLTDPPENAVVIRGEDICFSYEEGREIFRDASFQIRNRSRVAIVGENGAGKTTLLNLIRQEYQAEKGSIYVVPKASIGLLDQNMASLDYEKTVLQNVMDVSVQREAIARTVLARLLLSAEDTCKKAGVLSGGERIKLAFARLFVGRANVLILDEPTNYLDIPSVEALEEMFSEYEGVLVFVSHDEAFIRACATEILEVKDGQIISYPGTPEEFFAGGL</sequence>
<evidence type="ECO:0000256" key="3">
    <source>
        <dbReference type="ARBA" id="ARBA00022840"/>
    </source>
</evidence>
<dbReference type="PANTHER" id="PTHR19211">
    <property type="entry name" value="ATP-BINDING TRANSPORT PROTEIN-RELATED"/>
    <property type="match status" value="1"/>
</dbReference>
<evidence type="ECO:0000313" key="6">
    <source>
        <dbReference type="EMBL" id="SOY28591.1"/>
    </source>
</evidence>
<protein>
    <submittedName>
        <fullName evidence="6">ABC transporter ATP-binding protein uup</fullName>
    </submittedName>
</protein>
<dbReference type="SMART" id="SM00382">
    <property type="entry name" value="AAA"/>
    <property type="match status" value="2"/>
</dbReference>
<dbReference type="Gene3D" id="3.40.50.300">
    <property type="entry name" value="P-loop containing nucleotide triphosphate hydrolases"/>
    <property type="match status" value="3"/>
</dbReference>
<dbReference type="PANTHER" id="PTHR19211:SF14">
    <property type="entry name" value="ATP-BINDING CASSETTE SUB-FAMILY F MEMBER 1"/>
    <property type="match status" value="1"/>
</dbReference>
<feature type="domain" description="ABC transporter" evidence="5">
    <location>
        <begin position="297"/>
        <end position="503"/>
    </location>
</feature>
<keyword evidence="3 6" id="KW-0067">ATP-binding</keyword>
<dbReference type="GO" id="GO:0005524">
    <property type="term" value="F:ATP binding"/>
    <property type="evidence" value="ECO:0007669"/>
    <property type="project" value="UniProtKB-KW"/>
</dbReference>
<dbReference type="InterPro" id="IPR027417">
    <property type="entry name" value="P-loop_NTPase"/>
</dbReference>
<keyword evidence="4" id="KW-0175">Coiled coil</keyword>
<name>A0A2K4ZDS1_9FIRM</name>
<dbReference type="CDD" id="cd03221">
    <property type="entry name" value="ABCF_EF-3"/>
    <property type="match status" value="2"/>
</dbReference>
<dbReference type="Pfam" id="PF00005">
    <property type="entry name" value="ABC_tran"/>
    <property type="match status" value="2"/>
</dbReference>
<dbReference type="InterPro" id="IPR003593">
    <property type="entry name" value="AAA+_ATPase"/>
</dbReference>
<evidence type="ECO:0000256" key="1">
    <source>
        <dbReference type="ARBA" id="ARBA00022737"/>
    </source>
</evidence>
<dbReference type="Pfam" id="PF12848">
    <property type="entry name" value="ABC_tran_Xtn"/>
    <property type="match status" value="1"/>
</dbReference>
<dbReference type="GO" id="GO:0016887">
    <property type="term" value="F:ATP hydrolysis activity"/>
    <property type="evidence" value="ECO:0007669"/>
    <property type="project" value="InterPro"/>
</dbReference>
<dbReference type="InterPro" id="IPR003439">
    <property type="entry name" value="ABC_transporter-like_ATP-bd"/>
</dbReference>
<dbReference type="RefSeq" id="WP_172454982.1">
    <property type="nucleotide sequence ID" value="NZ_JANJZD010000005.1"/>
</dbReference>
<gene>
    <name evidence="6" type="primary">uup</name>
    <name evidence="6" type="ORF">AMURIS_01301</name>
</gene>
<keyword evidence="2" id="KW-0547">Nucleotide-binding</keyword>
<evidence type="ECO:0000313" key="7">
    <source>
        <dbReference type="Proteomes" id="UP000236311"/>
    </source>
</evidence>
<accession>A0A2K4ZDS1</accession>
<evidence type="ECO:0000256" key="2">
    <source>
        <dbReference type="ARBA" id="ARBA00022741"/>
    </source>
</evidence>
<dbReference type="SUPFAM" id="SSF52540">
    <property type="entry name" value="P-loop containing nucleoside triphosphate hydrolases"/>
    <property type="match status" value="2"/>
</dbReference>
<feature type="coiled-coil region" evidence="4">
    <location>
        <begin position="201"/>
        <end position="228"/>
    </location>
</feature>
<keyword evidence="7" id="KW-1185">Reference proteome</keyword>
<keyword evidence="1" id="KW-0677">Repeat</keyword>
<organism evidence="6 7">
    <name type="scientific">Acetatifactor muris</name>
    <dbReference type="NCBI Taxonomy" id="879566"/>
    <lineage>
        <taxon>Bacteria</taxon>
        <taxon>Bacillati</taxon>
        <taxon>Bacillota</taxon>
        <taxon>Clostridia</taxon>
        <taxon>Lachnospirales</taxon>
        <taxon>Lachnospiraceae</taxon>
        <taxon>Acetatifactor</taxon>
    </lineage>
</organism>
<proteinExistence type="predicted"/>
<dbReference type="EMBL" id="OFSM01000005">
    <property type="protein sequence ID" value="SOY28591.1"/>
    <property type="molecule type" value="Genomic_DNA"/>
</dbReference>
<dbReference type="AlphaFoldDB" id="A0A2K4ZDS1"/>
<dbReference type="NCBIfam" id="NF000355">
    <property type="entry name" value="ribo_prot_ABC_F"/>
    <property type="match status" value="1"/>
</dbReference>
<reference evidence="6 7" key="1">
    <citation type="submission" date="2018-01" db="EMBL/GenBank/DDBJ databases">
        <authorList>
            <person name="Gaut B.S."/>
            <person name="Morton B.R."/>
            <person name="Clegg M.T."/>
            <person name="Duvall M.R."/>
        </authorList>
    </citation>
    <scope>NUCLEOTIDE SEQUENCE [LARGE SCALE GENOMIC DNA]</scope>
    <source>
        <strain evidence="6">GP69</strain>
    </source>
</reference>
<feature type="domain" description="ABC transporter" evidence="5">
    <location>
        <begin position="7"/>
        <end position="198"/>
    </location>
</feature>
<evidence type="ECO:0000259" key="5">
    <source>
        <dbReference type="PROSITE" id="PS50893"/>
    </source>
</evidence>
<dbReference type="Proteomes" id="UP000236311">
    <property type="component" value="Unassembled WGS sequence"/>
</dbReference>
<dbReference type="InterPro" id="IPR032781">
    <property type="entry name" value="ABC_tran_Xtn"/>
</dbReference>
<dbReference type="InterPro" id="IPR050611">
    <property type="entry name" value="ABCF"/>
</dbReference>
<dbReference type="PROSITE" id="PS50893">
    <property type="entry name" value="ABC_TRANSPORTER_2"/>
    <property type="match status" value="2"/>
</dbReference>